<keyword evidence="3" id="KW-1185">Reference proteome</keyword>
<dbReference type="InterPro" id="IPR034154">
    <property type="entry name" value="TOPRIM_DnaG/twinkle"/>
</dbReference>
<dbReference type="Gene3D" id="3.90.580.10">
    <property type="entry name" value="Zinc finger, CHC2-type domain"/>
    <property type="match status" value="1"/>
</dbReference>
<dbReference type="SUPFAM" id="SSF57783">
    <property type="entry name" value="Zinc beta-ribbon"/>
    <property type="match status" value="1"/>
</dbReference>
<name>A0ABX0U6F3_9FLAO</name>
<comment type="caution">
    <text evidence="2">The sequence shown here is derived from an EMBL/GenBank/DDBJ whole genome shotgun (WGS) entry which is preliminary data.</text>
</comment>
<feature type="domain" description="Zinc finger CHC2-type" evidence="1">
    <location>
        <begin position="25"/>
        <end position="83"/>
    </location>
</feature>
<evidence type="ECO:0000313" key="2">
    <source>
        <dbReference type="EMBL" id="NIJ44430.1"/>
    </source>
</evidence>
<sequence>MNDIAKLRNIPIFHVLKRLNIEANEKKKEQFWFKAPWRNERTASVKCEFNLFFDFGEEYKGNTIDFVMKYFSIDFIKAVKWLRNEDFVFSFDPPKQKSISEVNKTKSYCIDRVQPLQNKILLDYLNTRKLNIEVCKRYLVEVYYRVNEKKYFGVGFKTNKDSYEIRNKYAKLALGKKWFTWINNGHKSVIVLESWSDLISLLTLYPKSDSSKDFIVLNSLSMLSKIDKVIKNYSQVFLAFDNDVAGSKGSEKCLQKYKNSKDIRYLYSESKDLNDHLISQRK</sequence>
<organism evidence="2 3">
    <name type="scientific">Wenyingzhuangia heitensis</name>
    <dbReference type="NCBI Taxonomy" id="1487859"/>
    <lineage>
        <taxon>Bacteria</taxon>
        <taxon>Pseudomonadati</taxon>
        <taxon>Bacteroidota</taxon>
        <taxon>Flavobacteriia</taxon>
        <taxon>Flavobacteriales</taxon>
        <taxon>Flavobacteriaceae</taxon>
        <taxon>Wenyingzhuangia</taxon>
    </lineage>
</organism>
<dbReference type="Pfam" id="PF01807">
    <property type="entry name" value="Zn_ribbon_DnaG"/>
    <property type="match status" value="1"/>
</dbReference>
<protein>
    <submittedName>
        <fullName evidence="2">DNA primase</fullName>
    </submittedName>
</protein>
<reference evidence="2 3" key="1">
    <citation type="submission" date="2020-03" db="EMBL/GenBank/DDBJ databases">
        <title>Genomic Encyclopedia of Type Strains, Phase IV (KMG-IV): sequencing the most valuable type-strain genomes for metagenomic binning, comparative biology and taxonomic classification.</title>
        <authorList>
            <person name="Goeker M."/>
        </authorList>
    </citation>
    <scope>NUCLEOTIDE SEQUENCE [LARGE SCALE GENOMIC DNA]</scope>
    <source>
        <strain evidence="2 3">DSM 101599</strain>
    </source>
</reference>
<accession>A0ABX0U6F3</accession>
<dbReference type="CDD" id="cd01029">
    <property type="entry name" value="TOPRIM_primases"/>
    <property type="match status" value="1"/>
</dbReference>
<proteinExistence type="predicted"/>
<dbReference type="InterPro" id="IPR002694">
    <property type="entry name" value="Znf_CHC2"/>
</dbReference>
<dbReference type="InterPro" id="IPR036977">
    <property type="entry name" value="DNA_primase_Znf_CHC2"/>
</dbReference>
<evidence type="ECO:0000313" key="3">
    <source>
        <dbReference type="Proteomes" id="UP000745859"/>
    </source>
</evidence>
<dbReference type="Pfam" id="PF13155">
    <property type="entry name" value="Toprim_2"/>
    <property type="match status" value="1"/>
</dbReference>
<dbReference type="SUPFAM" id="SSF56731">
    <property type="entry name" value="DNA primase core"/>
    <property type="match status" value="1"/>
</dbReference>
<dbReference type="Proteomes" id="UP000745859">
    <property type="component" value="Unassembled WGS sequence"/>
</dbReference>
<dbReference type="Gene3D" id="3.40.1360.10">
    <property type="match status" value="1"/>
</dbReference>
<gene>
    <name evidence="2" type="ORF">FHR24_000869</name>
</gene>
<dbReference type="RefSeq" id="WP_167184383.1">
    <property type="nucleotide sequence ID" value="NZ_JAASQL010000001.1"/>
</dbReference>
<evidence type="ECO:0000259" key="1">
    <source>
        <dbReference type="Pfam" id="PF01807"/>
    </source>
</evidence>
<dbReference type="EMBL" id="JAASQL010000001">
    <property type="protein sequence ID" value="NIJ44430.1"/>
    <property type="molecule type" value="Genomic_DNA"/>
</dbReference>